<feature type="coiled-coil region" evidence="7">
    <location>
        <begin position="268"/>
        <end position="340"/>
    </location>
</feature>
<dbReference type="GeneID" id="20212839"/>
<dbReference type="InterPro" id="IPR008672">
    <property type="entry name" value="Mad1"/>
</dbReference>
<reference evidence="11" key="1">
    <citation type="submission" date="2012-12" db="EMBL/GenBank/DDBJ databases">
        <authorList>
            <person name="Hellsten U."/>
            <person name="Grimwood J."/>
            <person name="Chapman J.A."/>
            <person name="Shapiro H."/>
            <person name="Aerts A."/>
            <person name="Otillar R.P."/>
            <person name="Terry A.Y."/>
            <person name="Boore J.L."/>
            <person name="Simakov O."/>
            <person name="Marletaz F."/>
            <person name="Cho S.-J."/>
            <person name="Edsinger-Gonzales E."/>
            <person name="Havlak P."/>
            <person name="Kuo D.-H."/>
            <person name="Larsson T."/>
            <person name="Lv J."/>
            <person name="Arendt D."/>
            <person name="Savage R."/>
            <person name="Osoegawa K."/>
            <person name="de Jong P."/>
            <person name="Lindberg D.R."/>
            <person name="Seaver E.C."/>
            <person name="Weisblat D.A."/>
            <person name="Putnam N.H."/>
            <person name="Grigoriev I.V."/>
            <person name="Rokhsar D.S."/>
        </authorList>
    </citation>
    <scope>NUCLEOTIDE SEQUENCE</scope>
</reference>
<reference evidence="9 11" key="2">
    <citation type="journal article" date="2013" name="Nature">
        <title>Insights into bilaterian evolution from three spiralian genomes.</title>
        <authorList>
            <person name="Simakov O."/>
            <person name="Marletaz F."/>
            <person name="Cho S.J."/>
            <person name="Edsinger-Gonzales E."/>
            <person name="Havlak P."/>
            <person name="Hellsten U."/>
            <person name="Kuo D.H."/>
            <person name="Larsson T."/>
            <person name="Lv J."/>
            <person name="Arendt D."/>
            <person name="Savage R."/>
            <person name="Osoegawa K."/>
            <person name="de Jong P."/>
            <person name="Grimwood J."/>
            <person name="Chapman J.A."/>
            <person name="Shapiro H."/>
            <person name="Aerts A."/>
            <person name="Otillar R.P."/>
            <person name="Terry A.Y."/>
            <person name="Boore J.L."/>
            <person name="Grigoriev I.V."/>
            <person name="Lindberg D.R."/>
            <person name="Seaver E.C."/>
            <person name="Weisblat D.A."/>
            <person name="Putnam N.H."/>
            <person name="Rokhsar D.S."/>
        </authorList>
    </citation>
    <scope>NUCLEOTIDE SEQUENCE</scope>
</reference>
<comment type="similarity">
    <text evidence="2">Belongs to the MAD1 family.</text>
</comment>
<dbReference type="Pfam" id="PF05557">
    <property type="entry name" value="MAD"/>
    <property type="match status" value="1"/>
</dbReference>
<dbReference type="RefSeq" id="XP_009028244.1">
    <property type="nucleotide sequence ID" value="XM_009029996.1"/>
</dbReference>
<dbReference type="GO" id="GO:0000776">
    <property type="term" value="C:kinetochore"/>
    <property type="evidence" value="ECO:0000318"/>
    <property type="project" value="GO_Central"/>
</dbReference>
<evidence type="ECO:0000313" key="10">
    <source>
        <dbReference type="EnsemblMetazoa" id="HelroP193983"/>
    </source>
</evidence>
<dbReference type="GO" id="GO:0051301">
    <property type="term" value="P:cell division"/>
    <property type="evidence" value="ECO:0007669"/>
    <property type="project" value="UniProtKB-KW"/>
</dbReference>
<dbReference type="Proteomes" id="UP000015101">
    <property type="component" value="Unassembled WGS sequence"/>
</dbReference>
<dbReference type="OMA" id="IVFQQTS"/>
<evidence type="ECO:0000256" key="5">
    <source>
        <dbReference type="ARBA" id="ARBA00023242"/>
    </source>
</evidence>
<dbReference type="Gene3D" id="3.30.457.60">
    <property type="match status" value="1"/>
</dbReference>
<evidence type="ECO:0000256" key="8">
    <source>
        <dbReference type="SAM" id="MobiDB-lite"/>
    </source>
</evidence>
<dbReference type="eggNOG" id="KOG4593">
    <property type="taxonomic scope" value="Eukaryota"/>
</dbReference>
<feature type="coiled-coil region" evidence="7">
    <location>
        <begin position="159"/>
        <end position="189"/>
    </location>
</feature>
<protein>
    <recommendedName>
        <fullName evidence="12">Mitotic spindle assembly checkpoint protein MAD1</fullName>
    </recommendedName>
</protein>
<keyword evidence="5" id="KW-0539">Nucleus</keyword>
<evidence type="ECO:0000256" key="2">
    <source>
        <dbReference type="ARBA" id="ARBA00008029"/>
    </source>
</evidence>
<feature type="compositionally biased region" description="Low complexity" evidence="8">
    <location>
        <begin position="357"/>
        <end position="382"/>
    </location>
</feature>
<name>T1FVJ3_HELRO</name>
<dbReference type="EnsemblMetazoa" id="HelroT193983">
    <property type="protein sequence ID" value="HelroP193983"/>
    <property type="gene ID" value="HelroG193983"/>
</dbReference>
<dbReference type="PANTHER" id="PTHR23168">
    <property type="entry name" value="MITOTIC SPINDLE ASSEMBLY CHECKPOINT PROTEIN MAD1 MITOTIC ARREST DEFICIENT-LIKE PROTEIN 1"/>
    <property type="match status" value="1"/>
</dbReference>
<evidence type="ECO:0000256" key="3">
    <source>
        <dbReference type="ARBA" id="ARBA00022618"/>
    </source>
</evidence>
<comment type="subcellular location">
    <subcellularLocation>
        <location evidence="1">Nucleus</location>
    </subcellularLocation>
</comment>
<dbReference type="GO" id="GO:0007094">
    <property type="term" value="P:mitotic spindle assembly checkpoint signaling"/>
    <property type="evidence" value="ECO:0000318"/>
    <property type="project" value="GO_Central"/>
</dbReference>
<reference evidence="10" key="3">
    <citation type="submission" date="2015-06" db="UniProtKB">
        <authorList>
            <consortium name="EnsemblMetazoa"/>
        </authorList>
    </citation>
    <scope>IDENTIFICATION</scope>
</reference>
<evidence type="ECO:0008006" key="12">
    <source>
        <dbReference type="Google" id="ProtNLM"/>
    </source>
</evidence>
<dbReference type="HOGENOM" id="CLU_405056_0_0_1"/>
<feature type="region of interest" description="Disordered" evidence="8">
    <location>
        <begin position="352"/>
        <end position="382"/>
    </location>
</feature>
<evidence type="ECO:0000256" key="4">
    <source>
        <dbReference type="ARBA" id="ARBA00022776"/>
    </source>
</evidence>
<gene>
    <name evidence="10" type="primary">20212839</name>
    <name evidence="9" type="ORF">HELRODRAFT_193983</name>
</gene>
<keyword evidence="7" id="KW-0175">Coiled coil</keyword>
<evidence type="ECO:0000256" key="1">
    <source>
        <dbReference type="ARBA" id="ARBA00004123"/>
    </source>
</evidence>
<dbReference type="OrthoDB" id="331602at2759"/>
<dbReference type="Gene3D" id="6.10.250.90">
    <property type="match status" value="1"/>
</dbReference>
<dbReference type="EMBL" id="KB097599">
    <property type="protein sequence ID" value="ESN93601.1"/>
    <property type="molecule type" value="Genomic_DNA"/>
</dbReference>
<dbReference type="CTD" id="20212839"/>
<dbReference type="GO" id="GO:0072686">
    <property type="term" value="C:mitotic spindle"/>
    <property type="evidence" value="ECO:0000318"/>
    <property type="project" value="GO_Central"/>
</dbReference>
<proteinExistence type="inferred from homology"/>
<keyword evidence="4" id="KW-0498">Mitosis</keyword>
<keyword evidence="6" id="KW-0131">Cell cycle</keyword>
<dbReference type="GO" id="GO:0005635">
    <property type="term" value="C:nuclear envelope"/>
    <property type="evidence" value="ECO:0000318"/>
    <property type="project" value="GO_Central"/>
</dbReference>
<dbReference type="PANTHER" id="PTHR23168:SF0">
    <property type="entry name" value="MITOTIC SPINDLE ASSEMBLY CHECKPOINT PROTEIN MAD1"/>
    <property type="match status" value="1"/>
</dbReference>
<keyword evidence="3" id="KW-0132">Cell division</keyword>
<evidence type="ECO:0000256" key="7">
    <source>
        <dbReference type="SAM" id="Coils"/>
    </source>
</evidence>
<dbReference type="STRING" id="6412.T1FVJ3"/>
<evidence type="ECO:0000313" key="11">
    <source>
        <dbReference type="Proteomes" id="UP000015101"/>
    </source>
</evidence>
<dbReference type="KEGG" id="hro:HELRODRAFT_193983"/>
<evidence type="ECO:0000313" key="9">
    <source>
        <dbReference type="EMBL" id="ESN93601.1"/>
    </source>
</evidence>
<dbReference type="GO" id="GO:0051315">
    <property type="term" value="P:attachment of mitotic spindle microtubules to kinetochore"/>
    <property type="evidence" value="ECO:0000318"/>
    <property type="project" value="GO_Central"/>
</dbReference>
<dbReference type="FunCoup" id="T1FVJ3">
    <property type="interactions" value="1183"/>
</dbReference>
<organism evidence="10 11">
    <name type="scientific">Helobdella robusta</name>
    <name type="common">Californian leech</name>
    <dbReference type="NCBI Taxonomy" id="6412"/>
    <lineage>
        <taxon>Eukaryota</taxon>
        <taxon>Metazoa</taxon>
        <taxon>Spiralia</taxon>
        <taxon>Lophotrochozoa</taxon>
        <taxon>Annelida</taxon>
        <taxon>Clitellata</taxon>
        <taxon>Hirudinea</taxon>
        <taxon>Rhynchobdellida</taxon>
        <taxon>Glossiphoniidae</taxon>
        <taxon>Helobdella</taxon>
    </lineage>
</organism>
<dbReference type="EMBL" id="AMQM01007334">
    <property type="status" value="NOT_ANNOTATED_CDS"/>
    <property type="molecule type" value="Genomic_DNA"/>
</dbReference>
<evidence type="ECO:0000256" key="6">
    <source>
        <dbReference type="ARBA" id="ARBA00023306"/>
    </source>
</evidence>
<accession>T1FVJ3</accession>
<dbReference type="InParanoid" id="T1FVJ3"/>
<sequence>MEDSDDDFTAVIKVNKHFENRYGGDNRQKVNDRELEWLTQRSHCTQLDLASLKASHIELEFKYKLLETQLKDERLKFEFEMDKKDKENQLNKVEVSDLKHQLSIISTKYETLKEVSEGVRKESASLKKQILDKENIKLSSSLTTQLELDKESELEHSRADEFLAKAELAKAKLEKIESLTSENKTLKQELTYYKVTHKNYDIVKEQCIGLQNKLDRALTNCQHLEDTKLENEVLNKKLKEFEKLIKSIPGAKNAHDVMEKMLELTHINERYLRMCGELRKEQRSIEEENSTLRSEADVSMKEINQLKTTTGQLKRVQNKLRLVTAERDNYKKIIDTYERDLTLSTSAYYEDCSDGTSNSSQRQQQRNINKTINNNSSVNNNRTTTLTQRLQLLETQYNNLVADYKKCDTENNEHLQKIEKLNEKIIELEHSLNDREKVARKVMIMSRDDDDKSADDILVKSLRKTIEELKSKLLESEMKYERLECAMDANDMRTQAIMMKGPNPYQTFRQKIVQQLEKKEEENQHLKMKIKTLMETKQDEDLTVKTNAMIASLGSVKEQEELKAQLQKVELINKRLTENYEKISQNIKKLVSTLLGYTFEKMGESLYKLCSIFAKLPDEYFLISQLPDGEFELLGNQYSESFSDLIEIYLRGPNALPPFMSAVTLRLRGDLQDDTTMIE</sequence>
<keyword evidence="11" id="KW-1185">Reference proteome</keyword>
<feature type="coiled-coil region" evidence="7">
    <location>
        <begin position="390"/>
        <end position="593"/>
    </location>
</feature>
<dbReference type="AlphaFoldDB" id="T1FVJ3"/>